<comment type="caution">
    <text evidence="8">The sequence shown here is derived from an EMBL/GenBank/DDBJ whole genome shotgun (WGS) entry which is preliminary data.</text>
</comment>
<dbReference type="EMBL" id="MWPV01000007">
    <property type="protein sequence ID" value="OUL56287.1"/>
    <property type="molecule type" value="Genomic_DNA"/>
</dbReference>
<dbReference type="InterPro" id="IPR050336">
    <property type="entry name" value="Chromosome_partition/occlusion"/>
</dbReference>
<sequence length="309" mass="34012">MSAKKRGLGRGLDALLMSSKPPSAAAAEQELTASEQAQSHTAVEQPTSELQKLPIEFLKSGKYQPRRDMSEEALEELAASIRSQGIIQPIVVRTVADNNFEIIAGERRWRAAQLAGLEVVPCLIKDVPDEAAVAIALIENIQREDLNAMEEAVALERLLTEFELTHQQVADAVGKSRTTVTNLLRLNNLNDDVKKLLEYGDIEMGHARCLLALSGDIQSETARIVVAKVLTVRETEKLVKNTLEPVPEKPEVVKDPDVEQLERQLSDNLGANVAISYNKKGKGKMVISYTSLEELDGIIERINSELISE</sequence>
<dbReference type="InterPro" id="IPR041468">
    <property type="entry name" value="HTH_ParB/Spo0J"/>
</dbReference>
<keyword evidence="4" id="KW-0238">DNA-binding</keyword>
<dbReference type="SMART" id="SM00470">
    <property type="entry name" value="ParB"/>
    <property type="match status" value="1"/>
</dbReference>
<gene>
    <name evidence="8" type="ORF">B1199_19455</name>
</gene>
<keyword evidence="9" id="KW-1185">Reference proteome</keyword>
<evidence type="ECO:0000256" key="2">
    <source>
        <dbReference type="ARBA" id="ARBA00022372"/>
    </source>
</evidence>
<dbReference type="Pfam" id="PF17762">
    <property type="entry name" value="HTH_ParB"/>
    <property type="match status" value="1"/>
</dbReference>
<dbReference type="Pfam" id="PF23552">
    <property type="entry name" value="ParB_C"/>
    <property type="match status" value="1"/>
</dbReference>
<dbReference type="Gene3D" id="1.10.10.2830">
    <property type="match status" value="1"/>
</dbReference>
<accession>A0A2C9ZZU1</accession>
<evidence type="ECO:0000256" key="5">
    <source>
        <dbReference type="ARBA" id="ARBA00025472"/>
    </source>
</evidence>
<dbReference type="AlphaFoldDB" id="A0A2C9ZZU1"/>
<evidence type="ECO:0000256" key="6">
    <source>
        <dbReference type="SAM" id="MobiDB-lite"/>
    </source>
</evidence>
<dbReference type="OrthoDB" id="9802051at2"/>
<dbReference type="Pfam" id="PF02195">
    <property type="entry name" value="ParB_N"/>
    <property type="match status" value="1"/>
</dbReference>
<dbReference type="GO" id="GO:0045881">
    <property type="term" value="P:positive regulation of sporulation resulting in formation of a cellular spore"/>
    <property type="evidence" value="ECO:0007669"/>
    <property type="project" value="TreeGrafter"/>
</dbReference>
<organism evidence="8 9">
    <name type="scientific">Pseudoalteromonas ulvae</name>
    <dbReference type="NCBI Taxonomy" id="107327"/>
    <lineage>
        <taxon>Bacteria</taxon>
        <taxon>Pseudomonadati</taxon>
        <taxon>Pseudomonadota</taxon>
        <taxon>Gammaproteobacteria</taxon>
        <taxon>Alteromonadales</taxon>
        <taxon>Pseudoalteromonadaceae</taxon>
        <taxon>Pseudoalteromonas</taxon>
    </lineage>
</organism>
<evidence type="ECO:0000313" key="8">
    <source>
        <dbReference type="EMBL" id="OUL56287.1"/>
    </source>
</evidence>
<proteinExistence type="inferred from homology"/>
<protein>
    <recommendedName>
        <fullName evidence="2">Probable chromosome-partitioning protein ParB</fullName>
    </recommendedName>
</protein>
<evidence type="ECO:0000256" key="4">
    <source>
        <dbReference type="ARBA" id="ARBA00023125"/>
    </source>
</evidence>
<dbReference type="FunFam" id="1.10.10.2830:FF:000001">
    <property type="entry name" value="Chromosome partitioning protein ParB"/>
    <property type="match status" value="1"/>
</dbReference>
<feature type="domain" description="ParB-like N-terminal" evidence="7">
    <location>
        <begin position="51"/>
        <end position="141"/>
    </location>
</feature>
<dbReference type="InterPro" id="IPR003115">
    <property type="entry name" value="ParB_N"/>
</dbReference>
<evidence type="ECO:0000256" key="1">
    <source>
        <dbReference type="ARBA" id="ARBA00006295"/>
    </source>
</evidence>
<dbReference type="GO" id="GO:0003677">
    <property type="term" value="F:DNA binding"/>
    <property type="evidence" value="ECO:0007669"/>
    <property type="project" value="UniProtKB-KW"/>
</dbReference>
<dbReference type="NCBIfam" id="TIGR00180">
    <property type="entry name" value="parB_part"/>
    <property type="match status" value="1"/>
</dbReference>
<dbReference type="SUPFAM" id="SSF110849">
    <property type="entry name" value="ParB/Sulfiredoxin"/>
    <property type="match status" value="1"/>
</dbReference>
<feature type="compositionally biased region" description="Polar residues" evidence="6">
    <location>
        <begin position="31"/>
        <end position="47"/>
    </location>
</feature>
<dbReference type="RefSeq" id="WP_086745797.1">
    <property type="nucleotide sequence ID" value="NZ_MWPV01000007.1"/>
</dbReference>
<dbReference type="GO" id="GO:0005694">
    <property type="term" value="C:chromosome"/>
    <property type="evidence" value="ECO:0007669"/>
    <property type="project" value="TreeGrafter"/>
</dbReference>
<evidence type="ECO:0000256" key="3">
    <source>
        <dbReference type="ARBA" id="ARBA00022829"/>
    </source>
</evidence>
<keyword evidence="3" id="KW-0159">Chromosome partition</keyword>
<dbReference type="Gene3D" id="3.90.1530.30">
    <property type="match status" value="1"/>
</dbReference>
<dbReference type="FunFam" id="3.90.1530.30:FF:000001">
    <property type="entry name" value="Chromosome partitioning protein ParB"/>
    <property type="match status" value="1"/>
</dbReference>
<dbReference type="InterPro" id="IPR004437">
    <property type="entry name" value="ParB/RepB/Spo0J"/>
</dbReference>
<evidence type="ECO:0000259" key="7">
    <source>
        <dbReference type="SMART" id="SM00470"/>
    </source>
</evidence>
<name>A0A2C9ZZU1_PSEDV</name>
<comment type="function">
    <text evidence="5">Involved in chromosome partition. Localize to both poles of the predivisional cell following completion of DNA replication. Binds to the DNA origin of replication.</text>
</comment>
<dbReference type="GO" id="GO:0007059">
    <property type="term" value="P:chromosome segregation"/>
    <property type="evidence" value="ECO:0007669"/>
    <property type="project" value="UniProtKB-KW"/>
</dbReference>
<dbReference type="Proteomes" id="UP000194841">
    <property type="component" value="Unassembled WGS sequence"/>
</dbReference>
<evidence type="ECO:0000313" key="9">
    <source>
        <dbReference type="Proteomes" id="UP000194841"/>
    </source>
</evidence>
<dbReference type="InterPro" id="IPR057240">
    <property type="entry name" value="ParB_dimer_C"/>
</dbReference>
<dbReference type="CDD" id="cd16393">
    <property type="entry name" value="SPO0J_N"/>
    <property type="match status" value="1"/>
</dbReference>
<dbReference type="InterPro" id="IPR036086">
    <property type="entry name" value="ParB/Sulfiredoxin_sf"/>
</dbReference>
<dbReference type="PANTHER" id="PTHR33375:SF1">
    <property type="entry name" value="CHROMOSOME-PARTITIONING PROTEIN PARB-RELATED"/>
    <property type="match status" value="1"/>
</dbReference>
<feature type="region of interest" description="Disordered" evidence="6">
    <location>
        <begin position="1"/>
        <end position="47"/>
    </location>
</feature>
<reference evidence="8 9" key="1">
    <citation type="submission" date="2017-02" db="EMBL/GenBank/DDBJ databases">
        <title>Pseudoalteromonas ulvae TC14 Genome.</title>
        <authorList>
            <person name="Molmeret M."/>
        </authorList>
    </citation>
    <scope>NUCLEOTIDE SEQUENCE [LARGE SCALE GENOMIC DNA]</scope>
    <source>
        <strain evidence="8">TC14</strain>
    </source>
</reference>
<comment type="similarity">
    <text evidence="1">Belongs to the ParB family.</text>
</comment>
<dbReference type="PANTHER" id="PTHR33375">
    <property type="entry name" value="CHROMOSOME-PARTITIONING PROTEIN PARB-RELATED"/>
    <property type="match status" value="1"/>
</dbReference>